<dbReference type="CDD" id="cd00143">
    <property type="entry name" value="PP2Cc"/>
    <property type="match status" value="1"/>
</dbReference>
<name>A0ABW0ZBH7_9ACTN</name>
<evidence type="ECO:0000313" key="3">
    <source>
        <dbReference type="Proteomes" id="UP001596072"/>
    </source>
</evidence>
<gene>
    <name evidence="2" type="ORF">ACFPQB_01270</name>
</gene>
<dbReference type="SMART" id="SM00331">
    <property type="entry name" value="PP2C_SIG"/>
    <property type="match status" value="1"/>
</dbReference>
<evidence type="ECO:0000313" key="2">
    <source>
        <dbReference type="EMBL" id="MFC5727528.1"/>
    </source>
</evidence>
<dbReference type="InterPro" id="IPR015655">
    <property type="entry name" value="PP2C"/>
</dbReference>
<comment type="caution">
    <text evidence="2">The sequence shown here is derived from an EMBL/GenBank/DDBJ whole genome shotgun (WGS) entry which is preliminary data.</text>
</comment>
<feature type="domain" description="PPM-type phosphatase" evidence="1">
    <location>
        <begin position="10"/>
        <end position="256"/>
    </location>
</feature>
<keyword evidence="2" id="KW-0378">Hydrolase</keyword>
<dbReference type="InterPro" id="IPR036457">
    <property type="entry name" value="PPM-type-like_dom_sf"/>
</dbReference>
<dbReference type="EMBL" id="JBHSNS010000001">
    <property type="protein sequence ID" value="MFC5727528.1"/>
    <property type="molecule type" value="Genomic_DNA"/>
</dbReference>
<dbReference type="GO" id="GO:0004722">
    <property type="term" value="F:protein serine/threonine phosphatase activity"/>
    <property type="evidence" value="ECO:0007669"/>
    <property type="project" value="UniProtKB-EC"/>
</dbReference>
<dbReference type="Proteomes" id="UP001596072">
    <property type="component" value="Unassembled WGS sequence"/>
</dbReference>
<accession>A0ABW0ZBH7</accession>
<reference evidence="3" key="1">
    <citation type="journal article" date="2019" name="Int. J. Syst. Evol. Microbiol.">
        <title>The Global Catalogue of Microorganisms (GCM) 10K type strain sequencing project: providing services to taxonomists for standard genome sequencing and annotation.</title>
        <authorList>
            <consortium name="The Broad Institute Genomics Platform"/>
            <consortium name="The Broad Institute Genome Sequencing Center for Infectious Disease"/>
            <person name="Wu L."/>
            <person name="Ma J."/>
        </authorList>
    </citation>
    <scope>NUCLEOTIDE SEQUENCE [LARGE SCALE GENOMIC DNA]</scope>
    <source>
        <strain evidence="3">YIM 94188</strain>
    </source>
</reference>
<proteinExistence type="predicted"/>
<dbReference type="EC" id="3.1.3.16" evidence="2"/>
<dbReference type="SUPFAM" id="SSF81606">
    <property type="entry name" value="PP2C-like"/>
    <property type="match status" value="1"/>
</dbReference>
<dbReference type="InterPro" id="IPR001932">
    <property type="entry name" value="PPM-type_phosphatase-like_dom"/>
</dbReference>
<keyword evidence="3" id="KW-1185">Reference proteome</keyword>
<organism evidence="2 3">
    <name type="scientific">Nocardioides vastitatis</name>
    <dbReference type="NCBI Taxonomy" id="2568655"/>
    <lineage>
        <taxon>Bacteria</taxon>
        <taxon>Bacillati</taxon>
        <taxon>Actinomycetota</taxon>
        <taxon>Actinomycetes</taxon>
        <taxon>Propionibacteriales</taxon>
        <taxon>Nocardioidaceae</taxon>
        <taxon>Nocardioides</taxon>
    </lineage>
</organism>
<dbReference type="RefSeq" id="WP_136434431.1">
    <property type="nucleotide sequence ID" value="NZ_JBHSNS010000001.1"/>
</dbReference>
<dbReference type="Gene3D" id="3.60.40.10">
    <property type="entry name" value="PPM-type phosphatase domain"/>
    <property type="match status" value="1"/>
</dbReference>
<dbReference type="PANTHER" id="PTHR47992">
    <property type="entry name" value="PROTEIN PHOSPHATASE"/>
    <property type="match status" value="1"/>
</dbReference>
<evidence type="ECO:0000259" key="1">
    <source>
        <dbReference type="PROSITE" id="PS51746"/>
    </source>
</evidence>
<dbReference type="SMART" id="SM00332">
    <property type="entry name" value="PP2Cc"/>
    <property type="match status" value="1"/>
</dbReference>
<protein>
    <submittedName>
        <fullName evidence="2">PP2C family protein-serine/threonine phosphatase</fullName>
        <ecNumber evidence="2">3.1.3.16</ecNumber>
    </submittedName>
</protein>
<dbReference type="PROSITE" id="PS51746">
    <property type="entry name" value="PPM_2"/>
    <property type="match status" value="1"/>
</dbReference>
<sequence length="282" mass="29189">MSGAIQVELHHGSATDVGLVREVNEDAYLADPPVFVVADGMGGHDRGDIASALVVEEFSRLAADGFDAQRGAEAVAATLEAVQDRILAYDAEQRAAGAPSTFSAGTTAVVALLVEQEGEPLWLLANVGDSRIYRVAERRLEQVSVDHSLVQELVDTGQISADAAAVHPSRNVITRALGGSALPGGVSGEADFFLIPLASAERLLLCSDGVSGMITDDQIAAILAECDDPRDAADKVVAAAVAAGGRDNATAVVVDVVGLSHQKPYDSDAQRVSLEQKLGALP</sequence>
<dbReference type="Pfam" id="PF13672">
    <property type="entry name" value="PP2C_2"/>
    <property type="match status" value="1"/>
</dbReference>